<feature type="transmembrane region" description="Helical" evidence="7">
    <location>
        <begin position="48"/>
        <end position="73"/>
    </location>
</feature>
<proteinExistence type="predicted"/>
<evidence type="ECO:0000313" key="9">
    <source>
        <dbReference type="Proteomes" id="UP001595685"/>
    </source>
</evidence>
<keyword evidence="2" id="KW-1003">Cell membrane</keyword>
<feature type="transmembrane region" description="Helical" evidence="7">
    <location>
        <begin position="208"/>
        <end position="227"/>
    </location>
</feature>
<evidence type="ECO:0000313" key="8">
    <source>
        <dbReference type="EMBL" id="MFC3690132.1"/>
    </source>
</evidence>
<feature type="region of interest" description="Disordered" evidence="6">
    <location>
        <begin position="191"/>
        <end position="214"/>
    </location>
</feature>
<name>A0ABV7WMA5_9MICO</name>
<keyword evidence="4 7" id="KW-1133">Transmembrane helix</keyword>
<dbReference type="PANTHER" id="PTHR23513:SF11">
    <property type="entry name" value="STAPHYLOFERRIN A TRANSPORTER"/>
    <property type="match status" value="1"/>
</dbReference>
<sequence>MSRVLDLARPLADRGFRQLWASQVLSEIGDWAARLALVVLVMDRSGSAAWAGAAVGASLVAWLGPGQLVAGLVDHLDRRTVMVGADLVRAAAFLLLLVPAPVGVTVALAAVAGLASPAFAGARSAAQVELVDPDRYGPSVALTGITQDVTVLVGYLLGALALGVGDPSTALAVNAVTFVASAAVLTGLPPLPSRDPASTTGTTTGGTAGATGGAGGTTGAAVAVVLGDATVRRAVVLTLGATFSATASETLLVVWAVRDLGGASWLAPVLLAATTALTLVGTARVALDGSASSLLRTTARLTALPALAVAGLAAAGWAATLVHAPDLVGGPVAGSLSWWVAAALGVAAFVVAGLLFVATTPANVVGGPRLPRELRAVAISVIVGATTAGQALAAVVAGGLAELVPVLWALVLVMVPAVLVGGACLVRQPAEPTEQPHGAGDAGPAEDPSAVARPQHTAPVPGVPGVPAQRTPADDHPATVPPPGAPPVMVPAATAGARAA</sequence>
<evidence type="ECO:0000256" key="5">
    <source>
        <dbReference type="ARBA" id="ARBA00023136"/>
    </source>
</evidence>
<feature type="transmembrane region" description="Helical" evidence="7">
    <location>
        <begin position="140"/>
        <end position="162"/>
    </location>
</feature>
<evidence type="ECO:0000256" key="6">
    <source>
        <dbReference type="SAM" id="MobiDB-lite"/>
    </source>
</evidence>
<feature type="transmembrane region" description="Helical" evidence="7">
    <location>
        <begin position="263"/>
        <end position="287"/>
    </location>
</feature>
<feature type="transmembrane region" description="Helical" evidence="7">
    <location>
        <begin position="234"/>
        <end position="257"/>
    </location>
</feature>
<evidence type="ECO:0000256" key="7">
    <source>
        <dbReference type="SAM" id="Phobius"/>
    </source>
</evidence>
<feature type="transmembrane region" description="Helical" evidence="7">
    <location>
        <begin position="336"/>
        <end position="357"/>
    </location>
</feature>
<dbReference type="RefSeq" id="WP_340292481.1">
    <property type="nucleotide sequence ID" value="NZ_JBBEOI010000073.1"/>
</dbReference>
<feature type="transmembrane region" description="Helical" evidence="7">
    <location>
        <begin position="93"/>
        <end position="120"/>
    </location>
</feature>
<feature type="compositionally biased region" description="Low complexity" evidence="6">
    <location>
        <begin position="490"/>
        <end position="500"/>
    </location>
</feature>
<evidence type="ECO:0000256" key="4">
    <source>
        <dbReference type="ARBA" id="ARBA00022989"/>
    </source>
</evidence>
<dbReference type="SUPFAM" id="SSF103473">
    <property type="entry name" value="MFS general substrate transporter"/>
    <property type="match status" value="1"/>
</dbReference>
<evidence type="ECO:0000256" key="3">
    <source>
        <dbReference type="ARBA" id="ARBA00022692"/>
    </source>
</evidence>
<keyword evidence="9" id="KW-1185">Reference proteome</keyword>
<comment type="caution">
    <text evidence="8">The sequence shown here is derived from an EMBL/GenBank/DDBJ whole genome shotgun (WGS) entry which is preliminary data.</text>
</comment>
<feature type="compositionally biased region" description="Gly residues" evidence="6">
    <location>
        <begin position="203"/>
        <end position="214"/>
    </location>
</feature>
<feature type="region of interest" description="Disordered" evidence="6">
    <location>
        <begin position="430"/>
        <end position="500"/>
    </location>
</feature>
<dbReference type="InterPro" id="IPR022324">
    <property type="entry name" value="Bacilysin_exporter_BacE_put"/>
</dbReference>
<gene>
    <name evidence="8" type="ORF">ACFOLH_17430</name>
</gene>
<keyword evidence="3 7" id="KW-0812">Transmembrane</keyword>
<evidence type="ECO:0000256" key="2">
    <source>
        <dbReference type="ARBA" id="ARBA00022475"/>
    </source>
</evidence>
<reference evidence="9" key="1">
    <citation type="journal article" date="2019" name="Int. J. Syst. Evol. Microbiol.">
        <title>The Global Catalogue of Microorganisms (GCM) 10K type strain sequencing project: providing services to taxonomists for standard genome sequencing and annotation.</title>
        <authorList>
            <consortium name="The Broad Institute Genomics Platform"/>
            <consortium name="The Broad Institute Genome Sequencing Center for Infectious Disease"/>
            <person name="Wu L."/>
            <person name="Ma J."/>
        </authorList>
    </citation>
    <scope>NUCLEOTIDE SEQUENCE [LARGE SCALE GENOMIC DNA]</scope>
    <source>
        <strain evidence="9">NCAIM B.02333</strain>
    </source>
</reference>
<dbReference type="Gene3D" id="1.20.1250.20">
    <property type="entry name" value="MFS general substrate transporter like domains"/>
    <property type="match status" value="1"/>
</dbReference>
<feature type="transmembrane region" description="Helical" evidence="7">
    <location>
        <begin position="299"/>
        <end position="324"/>
    </location>
</feature>
<dbReference type="Proteomes" id="UP001595685">
    <property type="component" value="Unassembled WGS sequence"/>
</dbReference>
<keyword evidence="5 7" id="KW-0472">Membrane</keyword>
<dbReference type="PANTHER" id="PTHR23513">
    <property type="entry name" value="INTEGRAL MEMBRANE EFFLUX PROTEIN-RELATED"/>
    <property type="match status" value="1"/>
</dbReference>
<comment type="subcellular location">
    <subcellularLocation>
        <location evidence="1">Cell membrane</location>
        <topology evidence="1">Multi-pass membrane protein</topology>
    </subcellularLocation>
</comment>
<protein>
    <recommendedName>
        <fullName evidence="10">MFS transporter</fullName>
    </recommendedName>
</protein>
<dbReference type="PRINTS" id="PR01988">
    <property type="entry name" value="EXPORTERBACE"/>
</dbReference>
<evidence type="ECO:0000256" key="1">
    <source>
        <dbReference type="ARBA" id="ARBA00004651"/>
    </source>
</evidence>
<feature type="transmembrane region" description="Helical" evidence="7">
    <location>
        <begin position="377"/>
        <end position="400"/>
    </location>
</feature>
<feature type="transmembrane region" description="Helical" evidence="7">
    <location>
        <begin position="406"/>
        <end position="426"/>
    </location>
</feature>
<feature type="transmembrane region" description="Helical" evidence="7">
    <location>
        <begin position="169"/>
        <end position="188"/>
    </location>
</feature>
<accession>A0ABV7WMA5</accession>
<dbReference type="EMBL" id="JBHRWW010000017">
    <property type="protein sequence ID" value="MFC3690132.1"/>
    <property type="molecule type" value="Genomic_DNA"/>
</dbReference>
<evidence type="ECO:0008006" key="10">
    <source>
        <dbReference type="Google" id="ProtNLM"/>
    </source>
</evidence>
<feature type="compositionally biased region" description="Pro residues" evidence="6">
    <location>
        <begin position="479"/>
        <end position="489"/>
    </location>
</feature>
<dbReference type="InterPro" id="IPR036259">
    <property type="entry name" value="MFS_trans_sf"/>
</dbReference>
<organism evidence="8 9">
    <name type="scientific">Aquipuribacter hungaricus</name>
    <dbReference type="NCBI Taxonomy" id="545624"/>
    <lineage>
        <taxon>Bacteria</taxon>
        <taxon>Bacillati</taxon>
        <taxon>Actinomycetota</taxon>
        <taxon>Actinomycetes</taxon>
        <taxon>Micrococcales</taxon>
        <taxon>Intrasporangiaceae</taxon>
        <taxon>Aquipuribacter</taxon>
    </lineage>
</organism>